<sequence>MQHSDSDTDAMSVASAIGEDGEEDVFAAAAILPDADGDGIFDLPASPMPGEGTADLGGFDEGGEEGGEEGDGDGEGSGDEGSGEGSGEESEERQAAMVAQLREALLARGYEMRDAPARPAQLPSFDIAGFAQRLASCPPRSVVVLCGAGISVSAGIPDFRSPGTGLYDNLQKYDLPSPQAIFELSYFRERPDAFYLLAREMWPDNFQPTPAHHFVALLHAKGLLRRCFTQNIDSLEARAGLPADLTIAAHGNFDGCHCIETGEPVPLGEVRRAVAVGREGPGGWAELAQRYGGLCKPDIVFFGEQLPARFFEAAEADLPAAEAGHRPLYPLYTPFIPPYTCLRRRRAIAPYTPFIPPSYPLTPACGGGAPSRRRLRRAERRRGPRHVRPALIVMGTSLKVQPFASLLGRCGLATPRLLLNREMLGEGEGCPRHARCGEGEGELVGEADPMVRLLGLRDPRAMLHGDEANHRDAFFEGDCDAGVLELARLLG</sequence>
<dbReference type="GO" id="GO:0005634">
    <property type="term" value="C:nucleus"/>
    <property type="evidence" value="ECO:0007669"/>
    <property type="project" value="TreeGrafter"/>
</dbReference>
<dbReference type="InterPro" id="IPR026591">
    <property type="entry name" value="Sirtuin_cat_small_dom_sf"/>
</dbReference>
<evidence type="ECO:0000313" key="9">
    <source>
        <dbReference type="EnsemblProtists" id="EOD38717"/>
    </source>
</evidence>
<dbReference type="InterPro" id="IPR029035">
    <property type="entry name" value="DHS-like_NAD/FAD-binding_dom"/>
</dbReference>
<feature type="region of interest" description="Disordered" evidence="7">
    <location>
        <begin position="1"/>
        <end position="20"/>
    </location>
</feature>
<dbReference type="GO" id="GO:0046872">
    <property type="term" value="F:metal ion binding"/>
    <property type="evidence" value="ECO:0007669"/>
    <property type="project" value="UniProtKB-KW"/>
</dbReference>
<evidence type="ECO:0000256" key="7">
    <source>
        <dbReference type="SAM" id="MobiDB-lite"/>
    </source>
</evidence>
<accession>A0A0D3KSI2</accession>
<keyword evidence="10" id="KW-1185">Reference proteome</keyword>
<comment type="cofactor">
    <cofactor evidence="1">
        <name>Zn(2+)</name>
        <dbReference type="ChEBI" id="CHEBI:29105"/>
    </cofactor>
</comment>
<dbReference type="RefSeq" id="XP_005791146.1">
    <property type="nucleotide sequence ID" value="XM_005791089.1"/>
</dbReference>
<dbReference type="Pfam" id="PF02146">
    <property type="entry name" value="SIR2"/>
    <property type="match status" value="1"/>
</dbReference>
<name>A0A0D3KSI2_EMIH1</name>
<dbReference type="AlphaFoldDB" id="A0A0D3KSI2"/>
<protein>
    <recommendedName>
        <fullName evidence="8">Deacetylase sirtuin-type domain-containing protein</fullName>
    </recommendedName>
</protein>
<dbReference type="HOGENOM" id="CLU_023643_8_0_1"/>
<keyword evidence="2" id="KW-0808">Transferase</keyword>
<dbReference type="InterPro" id="IPR026590">
    <property type="entry name" value="Ssirtuin_cat_dom"/>
</dbReference>
<organism evidence="9 10">
    <name type="scientific">Emiliania huxleyi (strain CCMP1516)</name>
    <dbReference type="NCBI Taxonomy" id="280463"/>
    <lineage>
        <taxon>Eukaryota</taxon>
        <taxon>Haptista</taxon>
        <taxon>Haptophyta</taxon>
        <taxon>Prymnesiophyceae</taxon>
        <taxon>Isochrysidales</taxon>
        <taxon>Noelaerhabdaceae</taxon>
        <taxon>Emiliania</taxon>
    </lineage>
</organism>
<feature type="compositionally biased region" description="Acidic residues" evidence="7">
    <location>
        <begin position="61"/>
        <end position="91"/>
    </location>
</feature>
<dbReference type="GeneID" id="17283988"/>
<dbReference type="Proteomes" id="UP000013827">
    <property type="component" value="Unassembled WGS sequence"/>
</dbReference>
<dbReference type="SUPFAM" id="SSF52467">
    <property type="entry name" value="DHS-like NAD/FAD-binding domain"/>
    <property type="match status" value="2"/>
</dbReference>
<evidence type="ECO:0000256" key="1">
    <source>
        <dbReference type="ARBA" id="ARBA00001947"/>
    </source>
</evidence>
<evidence type="ECO:0000259" key="8">
    <source>
        <dbReference type="PROSITE" id="PS50305"/>
    </source>
</evidence>
<dbReference type="PaxDb" id="2903-EOD38717"/>
<keyword evidence="5" id="KW-0520">NAD</keyword>
<keyword evidence="3" id="KW-0479">Metal-binding</keyword>
<keyword evidence="4" id="KW-0862">Zinc</keyword>
<dbReference type="eggNOG" id="KOG2682">
    <property type="taxonomic scope" value="Eukaryota"/>
</dbReference>
<evidence type="ECO:0000256" key="3">
    <source>
        <dbReference type="ARBA" id="ARBA00022723"/>
    </source>
</evidence>
<comment type="caution">
    <text evidence="6">Lacks conserved residue(s) required for the propagation of feature annotation.</text>
</comment>
<dbReference type="GO" id="GO:0070403">
    <property type="term" value="F:NAD+ binding"/>
    <property type="evidence" value="ECO:0007669"/>
    <property type="project" value="InterPro"/>
</dbReference>
<feature type="domain" description="Deacetylase sirtuin-type" evidence="8">
    <location>
        <begin position="120"/>
        <end position="491"/>
    </location>
</feature>
<dbReference type="PANTHER" id="PTHR11085">
    <property type="entry name" value="NAD-DEPENDENT PROTEIN DEACYLASE SIRTUIN-5, MITOCHONDRIAL-RELATED"/>
    <property type="match status" value="1"/>
</dbReference>
<dbReference type="InterPro" id="IPR050134">
    <property type="entry name" value="NAD-dep_sirtuin_deacylases"/>
</dbReference>
<dbReference type="STRING" id="2903.R1DU98"/>
<proteinExistence type="predicted"/>
<evidence type="ECO:0000256" key="4">
    <source>
        <dbReference type="ARBA" id="ARBA00022833"/>
    </source>
</evidence>
<feature type="region of interest" description="Disordered" evidence="7">
    <location>
        <begin position="36"/>
        <end position="95"/>
    </location>
</feature>
<dbReference type="PANTHER" id="PTHR11085:SF6">
    <property type="entry name" value="NAD-DEPENDENT PROTEIN DEACETYLASE SIRTUIN-2"/>
    <property type="match status" value="1"/>
</dbReference>
<evidence type="ECO:0000313" key="10">
    <source>
        <dbReference type="Proteomes" id="UP000013827"/>
    </source>
</evidence>
<dbReference type="Gene3D" id="3.30.1600.10">
    <property type="entry name" value="SIR2/SIRT2 'Small Domain"/>
    <property type="match status" value="1"/>
</dbReference>
<dbReference type="Gene3D" id="3.40.50.1220">
    <property type="entry name" value="TPP-binding domain"/>
    <property type="match status" value="2"/>
</dbReference>
<dbReference type="PROSITE" id="PS50305">
    <property type="entry name" value="SIRTUIN"/>
    <property type="match status" value="1"/>
</dbReference>
<evidence type="ECO:0000256" key="2">
    <source>
        <dbReference type="ARBA" id="ARBA00022679"/>
    </source>
</evidence>
<reference evidence="9" key="2">
    <citation type="submission" date="2024-10" db="UniProtKB">
        <authorList>
            <consortium name="EnsemblProtists"/>
        </authorList>
    </citation>
    <scope>IDENTIFICATION</scope>
</reference>
<evidence type="ECO:0000256" key="5">
    <source>
        <dbReference type="ARBA" id="ARBA00023027"/>
    </source>
</evidence>
<dbReference type="InterPro" id="IPR003000">
    <property type="entry name" value="Sirtuin"/>
</dbReference>
<dbReference type="GO" id="GO:0017136">
    <property type="term" value="F:histone deacetylase activity, NAD-dependent"/>
    <property type="evidence" value="ECO:0007669"/>
    <property type="project" value="TreeGrafter"/>
</dbReference>
<dbReference type="KEGG" id="ehx:EMIHUDRAFT_122167"/>
<reference evidence="10" key="1">
    <citation type="journal article" date="2013" name="Nature">
        <title>Pan genome of the phytoplankton Emiliania underpins its global distribution.</title>
        <authorList>
            <person name="Read B.A."/>
            <person name="Kegel J."/>
            <person name="Klute M.J."/>
            <person name="Kuo A."/>
            <person name="Lefebvre S.C."/>
            <person name="Maumus F."/>
            <person name="Mayer C."/>
            <person name="Miller J."/>
            <person name="Monier A."/>
            <person name="Salamov A."/>
            <person name="Young J."/>
            <person name="Aguilar M."/>
            <person name="Claverie J.M."/>
            <person name="Frickenhaus S."/>
            <person name="Gonzalez K."/>
            <person name="Herman E.K."/>
            <person name="Lin Y.C."/>
            <person name="Napier J."/>
            <person name="Ogata H."/>
            <person name="Sarno A.F."/>
            <person name="Shmutz J."/>
            <person name="Schroeder D."/>
            <person name="de Vargas C."/>
            <person name="Verret F."/>
            <person name="von Dassow P."/>
            <person name="Valentin K."/>
            <person name="Van de Peer Y."/>
            <person name="Wheeler G."/>
            <person name="Dacks J.B."/>
            <person name="Delwiche C.F."/>
            <person name="Dyhrman S.T."/>
            <person name="Glockner G."/>
            <person name="John U."/>
            <person name="Richards T."/>
            <person name="Worden A.Z."/>
            <person name="Zhang X."/>
            <person name="Grigoriev I.V."/>
            <person name="Allen A.E."/>
            <person name="Bidle K."/>
            <person name="Borodovsky M."/>
            <person name="Bowler C."/>
            <person name="Brownlee C."/>
            <person name="Cock J.M."/>
            <person name="Elias M."/>
            <person name="Gladyshev V.N."/>
            <person name="Groth M."/>
            <person name="Guda C."/>
            <person name="Hadaegh A."/>
            <person name="Iglesias-Rodriguez M.D."/>
            <person name="Jenkins J."/>
            <person name="Jones B.M."/>
            <person name="Lawson T."/>
            <person name="Leese F."/>
            <person name="Lindquist E."/>
            <person name="Lobanov A."/>
            <person name="Lomsadze A."/>
            <person name="Malik S.B."/>
            <person name="Marsh M.E."/>
            <person name="Mackinder L."/>
            <person name="Mock T."/>
            <person name="Mueller-Roeber B."/>
            <person name="Pagarete A."/>
            <person name="Parker M."/>
            <person name="Probert I."/>
            <person name="Quesneville H."/>
            <person name="Raines C."/>
            <person name="Rensing S.A."/>
            <person name="Riano-Pachon D.M."/>
            <person name="Richier S."/>
            <person name="Rokitta S."/>
            <person name="Shiraiwa Y."/>
            <person name="Soanes D.M."/>
            <person name="van der Giezen M."/>
            <person name="Wahlund T.M."/>
            <person name="Williams B."/>
            <person name="Wilson W."/>
            <person name="Wolfe G."/>
            <person name="Wurch L.L."/>
        </authorList>
    </citation>
    <scope>NUCLEOTIDE SEQUENCE</scope>
</reference>
<evidence type="ECO:0000256" key="6">
    <source>
        <dbReference type="PROSITE-ProRule" id="PRU00236"/>
    </source>
</evidence>
<dbReference type="EnsemblProtists" id="EOD38717">
    <property type="protein sequence ID" value="EOD38717"/>
    <property type="gene ID" value="EMIHUDRAFT_122167"/>
</dbReference>